<evidence type="ECO:0000313" key="16">
    <source>
        <dbReference type="EMBL" id="KAK5166657.1"/>
    </source>
</evidence>
<protein>
    <recommendedName>
        <fullName evidence="15">EXPERA domain-containing protein</fullName>
    </recommendedName>
</protein>
<evidence type="ECO:0000256" key="10">
    <source>
        <dbReference type="ARBA" id="ARBA00023166"/>
    </source>
</evidence>
<evidence type="ECO:0000256" key="4">
    <source>
        <dbReference type="ARBA" id="ARBA00022692"/>
    </source>
</evidence>
<organism evidence="16 17">
    <name type="scientific">Saxophila tyrrhenica</name>
    <dbReference type="NCBI Taxonomy" id="1690608"/>
    <lineage>
        <taxon>Eukaryota</taxon>
        <taxon>Fungi</taxon>
        <taxon>Dikarya</taxon>
        <taxon>Ascomycota</taxon>
        <taxon>Pezizomycotina</taxon>
        <taxon>Dothideomycetes</taxon>
        <taxon>Dothideomycetidae</taxon>
        <taxon>Mycosphaerellales</taxon>
        <taxon>Extremaceae</taxon>
        <taxon>Saxophila</taxon>
    </lineage>
</organism>
<proteinExistence type="inferred from homology"/>
<dbReference type="AlphaFoldDB" id="A0AAV9P2X9"/>
<keyword evidence="11" id="KW-0753">Steroid metabolism</keyword>
<evidence type="ECO:0000256" key="9">
    <source>
        <dbReference type="ARBA" id="ARBA00023136"/>
    </source>
</evidence>
<evidence type="ECO:0000259" key="15">
    <source>
        <dbReference type="PROSITE" id="PS51751"/>
    </source>
</evidence>
<evidence type="ECO:0000313" key="17">
    <source>
        <dbReference type="Proteomes" id="UP001337655"/>
    </source>
</evidence>
<sequence length="247" mass="28119">MATQDVISFTNNMTSELSMQQHPYYPLDSVIPNYVPNTWPVLALLAAFFGVCTVLFSSTYYLAKSLNPRISRNELVTIMWFVLSGSIHLLFESYYTLHFTTLGSLQTLPAQLWKEYAFSDSRYLTANTMVLSLETMTAVCWGPGCLIVAWLIMRNHSMRYPAQMVVSVGQAYGDAIYYATSLFDEFVGGVKYSRPEGVYYWGYFVLMNAFWIVVPGFLVYQAATEMARAVRVARSMEERSRSPEKAM</sequence>
<evidence type="ECO:0000256" key="6">
    <source>
        <dbReference type="ARBA" id="ARBA00022989"/>
    </source>
</evidence>
<evidence type="ECO:0000256" key="3">
    <source>
        <dbReference type="ARBA" id="ARBA00022516"/>
    </source>
</evidence>
<dbReference type="PROSITE" id="PS51751">
    <property type="entry name" value="EXPERA"/>
    <property type="match status" value="1"/>
</dbReference>
<dbReference type="EMBL" id="JAVRRT010000013">
    <property type="protein sequence ID" value="KAK5166657.1"/>
    <property type="molecule type" value="Genomic_DNA"/>
</dbReference>
<feature type="transmembrane region" description="Helical" evidence="14">
    <location>
        <begin position="75"/>
        <end position="95"/>
    </location>
</feature>
<evidence type="ECO:0000256" key="1">
    <source>
        <dbReference type="ARBA" id="ARBA00004141"/>
    </source>
</evidence>
<dbReference type="GO" id="GO:0000247">
    <property type="term" value="F:C-8 sterol isomerase activity"/>
    <property type="evidence" value="ECO:0007669"/>
    <property type="project" value="TreeGrafter"/>
</dbReference>
<keyword evidence="7" id="KW-0756">Sterol biosynthesis</keyword>
<feature type="transmembrane region" description="Helical" evidence="14">
    <location>
        <begin position="160"/>
        <end position="180"/>
    </location>
</feature>
<name>A0AAV9P2X9_9PEZI</name>
<feature type="transmembrane region" description="Helical" evidence="14">
    <location>
        <begin position="41"/>
        <end position="63"/>
    </location>
</feature>
<keyword evidence="3" id="KW-0444">Lipid biosynthesis</keyword>
<evidence type="ECO:0000256" key="7">
    <source>
        <dbReference type="ARBA" id="ARBA00023011"/>
    </source>
</evidence>
<comment type="caution">
    <text evidence="16">The sequence shown here is derived from an EMBL/GenBank/DDBJ whole genome shotgun (WGS) entry which is preliminary data.</text>
</comment>
<evidence type="ECO:0000256" key="13">
    <source>
        <dbReference type="PROSITE-ProRule" id="PRU01087"/>
    </source>
</evidence>
<evidence type="ECO:0000256" key="5">
    <source>
        <dbReference type="ARBA" id="ARBA00022955"/>
    </source>
</evidence>
<keyword evidence="6 13" id="KW-1133">Transmembrane helix</keyword>
<dbReference type="GO" id="GO:0016126">
    <property type="term" value="P:sterol biosynthetic process"/>
    <property type="evidence" value="ECO:0007669"/>
    <property type="project" value="UniProtKB-KW"/>
</dbReference>
<keyword evidence="17" id="KW-1185">Reference proteome</keyword>
<feature type="domain" description="EXPERA" evidence="15">
    <location>
        <begin position="73"/>
        <end position="219"/>
    </location>
</feature>
<dbReference type="GO" id="GO:0004769">
    <property type="term" value="F:steroid Delta-isomerase activity"/>
    <property type="evidence" value="ECO:0007669"/>
    <property type="project" value="TreeGrafter"/>
</dbReference>
<dbReference type="GeneID" id="89929535"/>
<evidence type="ECO:0000256" key="12">
    <source>
        <dbReference type="ARBA" id="ARBA00023235"/>
    </source>
</evidence>
<evidence type="ECO:0000256" key="2">
    <source>
        <dbReference type="ARBA" id="ARBA00008337"/>
    </source>
</evidence>
<feature type="transmembrane region" description="Helical" evidence="14">
    <location>
        <begin position="129"/>
        <end position="153"/>
    </location>
</feature>
<comment type="similarity">
    <text evidence="2">Belongs to the EBP family.</text>
</comment>
<dbReference type="GO" id="GO:0047750">
    <property type="term" value="F:cholestenol delta-isomerase activity"/>
    <property type="evidence" value="ECO:0007669"/>
    <property type="project" value="InterPro"/>
</dbReference>
<keyword evidence="8" id="KW-0443">Lipid metabolism</keyword>
<dbReference type="GO" id="GO:0016020">
    <property type="term" value="C:membrane"/>
    <property type="evidence" value="ECO:0007669"/>
    <property type="project" value="UniProtKB-SubCell"/>
</dbReference>
<feature type="transmembrane region" description="Helical" evidence="14">
    <location>
        <begin position="200"/>
        <end position="220"/>
    </location>
</feature>
<keyword evidence="9 13" id="KW-0472">Membrane</keyword>
<keyword evidence="5" id="KW-0752">Steroid biosynthesis</keyword>
<dbReference type="PANTHER" id="PTHR14207:SF0">
    <property type="entry name" value="3-BETA-HYDROXYSTEROID-DELTA(8),DELTA(7)-ISOMERASE"/>
    <property type="match status" value="1"/>
</dbReference>
<dbReference type="GO" id="GO:0005783">
    <property type="term" value="C:endoplasmic reticulum"/>
    <property type="evidence" value="ECO:0007669"/>
    <property type="project" value="TreeGrafter"/>
</dbReference>
<dbReference type="Proteomes" id="UP001337655">
    <property type="component" value="Unassembled WGS sequence"/>
</dbReference>
<reference evidence="16 17" key="1">
    <citation type="submission" date="2023-08" db="EMBL/GenBank/DDBJ databases">
        <title>Black Yeasts Isolated from many extreme environments.</title>
        <authorList>
            <person name="Coleine C."/>
            <person name="Stajich J.E."/>
            <person name="Selbmann L."/>
        </authorList>
    </citation>
    <scope>NUCLEOTIDE SEQUENCE [LARGE SCALE GENOMIC DNA]</scope>
    <source>
        <strain evidence="16 17">CCFEE 5935</strain>
    </source>
</reference>
<keyword evidence="10" id="KW-1207">Sterol metabolism</keyword>
<keyword evidence="12" id="KW-0413">Isomerase</keyword>
<dbReference type="PANTHER" id="PTHR14207">
    <property type="entry name" value="STEROL ISOMERASE"/>
    <property type="match status" value="1"/>
</dbReference>
<dbReference type="RefSeq" id="XP_064656539.1">
    <property type="nucleotide sequence ID" value="XM_064805434.1"/>
</dbReference>
<dbReference type="InterPro" id="IPR007905">
    <property type="entry name" value="EBP"/>
</dbReference>
<evidence type="ECO:0000256" key="8">
    <source>
        <dbReference type="ARBA" id="ARBA00023098"/>
    </source>
</evidence>
<keyword evidence="4 13" id="KW-0812">Transmembrane</keyword>
<dbReference type="Pfam" id="PF05241">
    <property type="entry name" value="EBP"/>
    <property type="match status" value="1"/>
</dbReference>
<dbReference type="InterPro" id="IPR033118">
    <property type="entry name" value="EXPERA"/>
</dbReference>
<evidence type="ECO:0000256" key="14">
    <source>
        <dbReference type="SAM" id="Phobius"/>
    </source>
</evidence>
<comment type="subcellular location">
    <subcellularLocation>
        <location evidence="1">Membrane</location>
        <topology evidence="1">Multi-pass membrane protein</topology>
    </subcellularLocation>
</comment>
<accession>A0AAV9P2X9</accession>
<gene>
    <name evidence="16" type="ORF">LTR77_008201</name>
</gene>
<evidence type="ECO:0000256" key="11">
    <source>
        <dbReference type="ARBA" id="ARBA00023221"/>
    </source>
</evidence>